<dbReference type="Proteomes" id="UP000284417">
    <property type="component" value="Unassembled WGS sequence"/>
</dbReference>
<dbReference type="InterPro" id="IPR029044">
    <property type="entry name" value="Nucleotide-diphossugar_trans"/>
</dbReference>
<dbReference type="GO" id="GO:0016758">
    <property type="term" value="F:hexosyltransferase activity"/>
    <property type="evidence" value="ECO:0007669"/>
    <property type="project" value="UniProtKB-ARBA"/>
</dbReference>
<accession>A0A415HG04</accession>
<keyword evidence="2 4" id="KW-0808">Transferase</keyword>
<dbReference type="Gene3D" id="3.90.550.10">
    <property type="entry name" value="Spore Coat Polysaccharide Biosynthesis Protein SpsA, Chain A"/>
    <property type="match status" value="1"/>
</dbReference>
<keyword evidence="1" id="KW-0328">Glycosyltransferase</keyword>
<name>A0A415HG04_9BACE</name>
<dbReference type="Pfam" id="PF00535">
    <property type="entry name" value="Glycos_transf_2"/>
    <property type="match status" value="1"/>
</dbReference>
<dbReference type="SUPFAM" id="SSF53448">
    <property type="entry name" value="Nucleotide-diphospho-sugar transferases"/>
    <property type="match status" value="1"/>
</dbReference>
<evidence type="ECO:0000313" key="4">
    <source>
        <dbReference type="EMBL" id="RHK91527.1"/>
    </source>
</evidence>
<evidence type="ECO:0000256" key="1">
    <source>
        <dbReference type="ARBA" id="ARBA00022676"/>
    </source>
</evidence>
<comment type="caution">
    <text evidence="4">The sequence shown here is derived from an EMBL/GenBank/DDBJ whole genome shotgun (WGS) entry which is preliminary data.</text>
</comment>
<evidence type="ECO:0000313" key="5">
    <source>
        <dbReference type="Proteomes" id="UP000284417"/>
    </source>
</evidence>
<evidence type="ECO:0000256" key="2">
    <source>
        <dbReference type="ARBA" id="ARBA00022679"/>
    </source>
</evidence>
<dbReference type="EMBL" id="QROC01000033">
    <property type="protein sequence ID" value="RHK91527.1"/>
    <property type="molecule type" value="Genomic_DNA"/>
</dbReference>
<dbReference type="PANTHER" id="PTHR22916:SF51">
    <property type="entry name" value="GLYCOSYLTRANSFERASE EPSH-RELATED"/>
    <property type="match status" value="1"/>
</dbReference>
<gene>
    <name evidence="4" type="ORF">DW042_19930</name>
</gene>
<dbReference type="AlphaFoldDB" id="A0A415HG04"/>
<dbReference type="PANTHER" id="PTHR22916">
    <property type="entry name" value="GLYCOSYLTRANSFERASE"/>
    <property type="match status" value="1"/>
</dbReference>
<dbReference type="CDD" id="cd00761">
    <property type="entry name" value="Glyco_tranf_GTA_type"/>
    <property type="match status" value="1"/>
</dbReference>
<protein>
    <submittedName>
        <fullName evidence="4">Glycosyltransferase</fullName>
    </submittedName>
</protein>
<proteinExistence type="predicted"/>
<sequence length="326" mass="38026">MQTIIEKNIVMSELISVIIPVYNIEKYIANCLESVVSQTYDNIEVIVIDDGSTDKTGEICDIYASKYRFIQVHHQQNSGVSVARNYGLNTYSGNWVFFLDGDDTLVSNALELAKKIADDTKCLMVDFNFSRIIDGKQISGFEFYTNSFIEDNIKCLNNTLLYKRALICPKLYHRSIINHIRFNPEIKIGEDVVFNIEIYKESHFNISHNTEKIYLYLLRNGSAMQNSRTYCEYEKLNNVVAEYLSNGIEFNKNLILFCCINYYFKCIKEKALLSSQDSKIYNRLSFKDCWDKDLSFKFKLLFSVYKLSIKLGNLLLYLRYKLFPVH</sequence>
<evidence type="ECO:0000259" key="3">
    <source>
        <dbReference type="Pfam" id="PF00535"/>
    </source>
</evidence>
<reference evidence="4 5" key="1">
    <citation type="submission" date="2018-08" db="EMBL/GenBank/DDBJ databases">
        <title>A genome reference for cultivated species of the human gut microbiota.</title>
        <authorList>
            <person name="Zou Y."/>
            <person name="Xue W."/>
            <person name="Luo G."/>
        </authorList>
    </citation>
    <scope>NUCLEOTIDE SEQUENCE [LARGE SCALE GENOMIC DNA]</scope>
    <source>
        <strain evidence="4 5">AF39-6AC</strain>
    </source>
</reference>
<organism evidence="4 5">
    <name type="scientific">Bacteroides xylanisolvens</name>
    <dbReference type="NCBI Taxonomy" id="371601"/>
    <lineage>
        <taxon>Bacteria</taxon>
        <taxon>Pseudomonadati</taxon>
        <taxon>Bacteroidota</taxon>
        <taxon>Bacteroidia</taxon>
        <taxon>Bacteroidales</taxon>
        <taxon>Bacteroidaceae</taxon>
        <taxon>Bacteroides</taxon>
    </lineage>
</organism>
<dbReference type="InterPro" id="IPR001173">
    <property type="entry name" value="Glyco_trans_2-like"/>
</dbReference>
<feature type="domain" description="Glycosyltransferase 2-like" evidence="3">
    <location>
        <begin position="16"/>
        <end position="135"/>
    </location>
</feature>